<reference evidence="2" key="1">
    <citation type="submission" date="2023-05" db="EMBL/GenBank/DDBJ databases">
        <title>Metabolic capabilities are highly conserved among human nasal-associated Corynebacterium species in pangenomic analyses.</title>
        <authorList>
            <person name="Tran T.H."/>
            <person name="Roberts A.Q."/>
            <person name="Escapa I.F."/>
            <person name="Gao W."/>
            <person name="Conlan S."/>
            <person name="Kong H."/>
            <person name="Segre J.A."/>
            <person name="Kelly M.S."/>
            <person name="Lemon K.P."/>
        </authorList>
    </citation>
    <scope>NUCLEOTIDE SEQUENCE</scope>
    <source>
        <strain evidence="2">KPL2654</strain>
    </source>
</reference>
<dbReference type="Proteomes" id="UP001226160">
    <property type="component" value="Unassembled WGS sequence"/>
</dbReference>
<evidence type="ECO:0000313" key="3">
    <source>
        <dbReference type="Proteomes" id="UP001226160"/>
    </source>
</evidence>
<dbReference type="Pfam" id="PF12728">
    <property type="entry name" value="HTH_17"/>
    <property type="match status" value="1"/>
</dbReference>
<name>A0AAP4BZJ2_9CORY</name>
<dbReference type="RefSeq" id="WP_284589715.1">
    <property type="nucleotide sequence ID" value="NZ_JASNVP010000005.1"/>
</dbReference>
<gene>
    <name evidence="2" type="ORF">QPX54_06570</name>
</gene>
<evidence type="ECO:0000313" key="2">
    <source>
        <dbReference type="EMBL" id="MDK4326177.1"/>
    </source>
</evidence>
<comment type="caution">
    <text evidence="2">The sequence shown here is derived from an EMBL/GenBank/DDBJ whole genome shotgun (WGS) entry which is preliminary data.</text>
</comment>
<sequence length="61" mass="6651">MTQIDLIGSSEAADLLGIHRNSLNYHVKRGEITPVARLGKRGIAVFARKDIEDFAESKAVA</sequence>
<organism evidence="2 3">
    <name type="scientific">Corynebacterium propinquum</name>
    <dbReference type="NCBI Taxonomy" id="43769"/>
    <lineage>
        <taxon>Bacteria</taxon>
        <taxon>Bacillati</taxon>
        <taxon>Actinomycetota</taxon>
        <taxon>Actinomycetes</taxon>
        <taxon>Mycobacteriales</taxon>
        <taxon>Corynebacteriaceae</taxon>
        <taxon>Corynebacterium</taxon>
    </lineage>
</organism>
<dbReference type="InterPro" id="IPR041657">
    <property type="entry name" value="HTH_17"/>
</dbReference>
<accession>A0AAP4BZJ2</accession>
<dbReference type="EMBL" id="JASNVP010000005">
    <property type="protein sequence ID" value="MDK4326177.1"/>
    <property type="molecule type" value="Genomic_DNA"/>
</dbReference>
<dbReference type="InterPro" id="IPR009061">
    <property type="entry name" value="DNA-bd_dom_put_sf"/>
</dbReference>
<proteinExistence type="predicted"/>
<evidence type="ECO:0000259" key="1">
    <source>
        <dbReference type="Pfam" id="PF12728"/>
    </source>
</evidence>
<protein>
    <submittedName>
        <fullName evidence="2">Helix-turn-helix domain-containing protein</fullName>
    </submittedName>
</protein>
<dbReference type="AlphaFoldDB" id="A0AAP4BZJ2"/>
<dbReference type="SUPFAM" id="SSF46955">
    <property type="entry name" value="Putative DNA-binding domain"/>
    <property type="match status" value="1"/>
</dbReference>
<feature type="domain" description="Helix-turn-helix" evidence="1">
    <location>
        <begin position="10"/>
        <end position="58"/>
    </location>
</feature>